<dbReference type="RefSeq" id="WP_162447276.1">
    <property type="nucleotide sequence ID" value="NZ_CP048222.1"/>
</dbReference>
<evidence type="ECO:0000256" key="1">
    <source>
        <dbReference type="SAM" id="Phobius"/>
    </source>
</evidence>
<keyword evidence="1" id="KW-1133">Transmembrane helix</keyword>
<keyword evidence="3" id="KW-1185">Reference proteome</keyword>
<gene>
    <name evidence="2" type="ORF">GXP67_34120</name>
</gene>
<keyword evidence="1" id="KW-0812">Transmembrane</keyword>
<accession>A0A6C0GTU8</accession>
<dbReference type="AlphaFoldDB" id="A0A6C0GTU8"/>
<reference evidence="2 3" key="1">
    <citation type="submission" date="2020-01" db="EMBL/GenBank/DDBJ databases">
        <authorList>
            <person name="Kim M.K."/>
        </authorList>
    </citation>
    <scope>NUCLEOTIDE SEQUENCE [LARGE SCALE GENOMIC DNA]</scope>
    <source>
        <strain evidence="2 3">172606-1</strain>
    </source>
</reference>
<organism evidence="2 3">
    <name type="scientific">Rhodocytophaga rosea</name>
    <dbReference type="NCBI Taxonomy" id="2704465"/>
    <lineage>
        <taxon>Bacteria</taxon>
        <taxon>Pseudomonadati</taxon>
        <taxon>Bacteroidota</taxon>
        <taxon>Cytophagia</taxon>
        <taxon>Cytophagales</taxon>
        <taxon>Rhodocytophagaceae</taxon>
        <taxon>Rhodocytophaga</taxon>
    </lineage>
</organism>
<evidence type="ECO:0000313" key="2">
    <source>
        <dbReference type="EMBL" id="QHT71337.1"/>
    </source>
</evidence>
<evidence type="ECO:0000313" key="3">
    <source>
        <dbReference type="Proteomes" id="UP000480178"/>
    </source>
</evidence>
<proteinExistence type="predicted"/>
<keyword evidence="1" id="KW-0472">Membrane</keyword>
<dbReference type="Proteomes" id="UP000480178">
    <property type="component" value="Chromosome"/>
</dbReference>
<sequence>MNWPLYIFFFFIISLIVSIGVTLLKVWVRRKTGKEVKSTVREKSYQRPF</sequence>
<dbReference type="EMBL" id="CP048222">
    <property type="protein sequence ID" value="QHT71337.1"/>
    <property type="molecule type" value="Genomic_DNA"/>
</dbReference>
<dbReference type="KEGG" id="rhoz:GXP67_34120"/>
<name>A0A6C0GTU8_9BACT</name>
<feature type="transmembrane region" description="Helical" evidence="1">
    <location>
        <begin position="6"/>
        <end position="28"/>
    </location>
</feature>
<protein>
    <submittedName>
        <fullName evidence="2">Uncharacterized protein</fullName>
    </submittedName>
</protein>